<evidence type="ECO:0000313" key="2">
    <source>
        <dbReference type="EMBL" id="RFO95632.1"/>
    </source>
</evidence>
<dbReference type="AlphaFoldDB" id="A0A3E1R9C1"/>
<dbReference type="EMBL" id="QFZK01000014">
    <property type="protein sequence ID" value="RFO95632.1"/>
    <property type="molecule type" value="Genomic_DNA"/>
</dbReference>
<dbReference type="Gene3D" id="1.20.120.520">
    <property type="entry name" value="nmb1532 protein domain like"/>
    <property type="match status" value="1"/>
</dbReference>
<accession>A0A3E1R9C1</accession>
<gene>
    <name evidence="2" type="ORF">DIC66_17705</name>
</gene>
<keyword evidence="3" id="KW-1185">Reference proteome</keyword>
<dbReference type="PANTHER" id="PTHR39966">
    <property type="entry name" value="BLL2471 PROTEIN-RELATED"/>
    <property type="match status" value="1"/>
</dbReference>
<sequence length="188" mass="21871">MAHQSLQIIRDEHKTLAAMLRALGRMIDRGPGDEPERYFDVMRATLFYIDEFPERQHHPKESLLLFPQLLRVAPQCQEVLQRLEKDHAGSERAVRELQHLLLGWELVGDSRRQTFEDAARHYLDLYLRHMQLEDAEVLPLAEQVLSDADWRALDAAFATNCDPLSGKYPRDPVYDRLFTRIARDAASH</sequence>
<dbReference type="Proteomes" id="UP000260665">
    <property type="component" value="Unassembled WGS sequence"/>
</dbReference>
<protein>
    <submittedName>
        <fullName evidence="2">Hemerythrin</fullName>
    </submittedName>
</protein>
<dbReference type="InterPro" id="IPR012312">
    <property type="entry name" value="Hemerythrin-like"/>
</dbReference>
<evidence type="ECO:0000313" key="3">
    <source>
        <dbReference type="Proteomes" id="UP000260665"/>
    </source>
</evidence>
<dbReference type="OrthoDB" id="8560984at2"/>
<dbReference type="GO" id="GO:0005886">
    <property type="term" value="C:plasma membrane"/>
    <property type="evidence" value="ECO:0007669"/>
    <property type="project" value="TreeGrafter"/>
</dbReference>
<reference evidence="2 3" key="1">
    <citation type="submission" date="2018-05" db="EMBL/GenBank/DDBJ databases">
        <title>Rhodoferax soyangensis sp.nov., isolated from an oligotrophic freshwater lake.</title>
        <authorList>
            <person name="Park M."/>
        </authorList>
    </citation>
    <scope>NUCLEOTIDE SEQUENCE [LARGE SCALE GENOMIC DNA]</scope>
    <source>
        <strain evidence="2 3">IMCC26218</strain>
    </source>
</reference>
<dbReference type="PANTHER" id="PTHR39966:SF1">
    <property type="entry name" value="HEMERYTHRIN-LIKE DOMAIN-CONTAINING PROTEIN"/>
    <property type="match status" value="1"/>
</dbReference>
<dbReference type="CDD" id="cd12108">
    <property type="entry name" value="Hr-like"/>
    <property type="match status" value="1"/>
</dbReference>
<feature type="domain" description="Hemerythrin-like" evidence="1">
    <location>
        <begin position="6"/>
        <end position="141"/>
    </location>
</feature>
<name>A0A3E1R9C1_9BURK</name>
<proteinExistence type="predicted"/>
<comment type="caution">
    <text evidence="2">The sequence shown here is derived from an EMBL/GenBank/DDBJ whole genome shotgun (WGS) entry which is preliminary data.</text>
</comment>
<dbReference type="RefSeq" id="WP_117179424.1">
    <property type="nucleotide sequence ID" value="NZ_QFZK01000014.1"/>
</dbReference>
<organism evidence="2 3">
    <name type="scientific">Rhodoferax lacus</name>
    <dbReference type="NCBI Taxonomy" id="2184758"/>
    <lineage>
        <taxon>Bacteria</taxon>
        <taxon>Pseudomonadati</taxon>
        <taxon>Pseudomonadota</taxon>
        <taxon>Betaproteobacteria</taxon>
        <taxon>Burkholderiales</taxon>
        <taxon>Comamonadaceae</taxon>
        <taxon>Rhodoferax</taxon>
    </lineage>
</organism>
<dbReference type="Pfam" id="PF01814">
    <property type="entry name" value="Hemerythrin"/>
    <property type="match status" value="1"/>
</dbReference>
<evidence type="ECO:0000259" key="1">
    <source>
        <dbReference type="Pfam" id="PF01814"/>
    </source>
</evidence>